<gene>
    <name evidence="8" type="ORF">METZ01_LOCUS366077</name>
</gene>
<evidence type="ECO:0000259" key="7">
    <source>
        <dbReference type="PROSITE" id="PS50011"/>
    </source>
</evidence>
<dbReference type="PROSITE" id="PS00108">
    <property type="entry name" value="PROTEIN_KINASE_ST"/>
    <property type="match status" value="1"/>
</dbReference>
<dbReference type="PANTHER" id="PTHR43289:SF6">
    <property type="entry name" value="SERINE_THREONINE-PROTEIN KINASE NEKL-3"/>
    <property type="match status" value="1"/>
</dbReference>
<sequence>SRGHDGLVDVLHVGRNDDDGYFYYVMELADDQVVGQSVRSLDYTPLTLQSELSARGPLPAEECIDLGAQLAEALGYLHANGLVHRDIKPSNIIFVDGQPKLADIGLVADSGISSFSVGTLGFLPEEGTGDPVADVYALGKVLYESSTGMDRNDFPDLPSSARGLSGADKLMQLNELLLRACAQGEDDRFDDASEFAAELRKINAPSIFARPFTWRERRLIGIAAVLVLLLVLSDVLLIYLGTRDSEPPVAKIPKDPAMGESIQGKYDQNDKSR</sequence>
<keyword evidence="3" id="KW-0418">Kinase</keyword>
<dbReference type="PANTHER" id="PTHR43289">
    <property type="entry name" value="MITOGEN-ACTIVATED PROTEIN KINASE KINASE KINASE 20-RELATED"/>
    <property type="match status" value="1"/>
</dbReference>
<dbReference type="Pfam" id="PF00069">
    <property type="entry name" value="Pkinase"/>
    <property type="match status" value="1"/>
</dbReference>
<dbReference type="InterPro" id="IPR008271">
    <property type="entry name" value="Ser/Thr_kinase_AS"/>
</dbReference>
<dbReference type="InterPro" id="IPR011009">
    <property type="entry name" value="Kinase-like_dom_sf"/>
</dbReference>
<dbReference type="EMBL" id="UINC01131485">
    <property type="protein sequence ID" value="SVD13223.1"/>
    <property type="molecule type" value="Genomic_DNA"/>
</dbReference>
<dbReference type="PROSITE" id="PS50011">
    <property type="entry name" value="PROTEIN_KINASE_DOM"/>
    <property type="match status" value="1"/>
</dbReference>
<reference evidence="8" key="1">
    <citation type="submission" date="2018-05" db="EMBL/GenBank/DDBJ databases">
        <authorList>
            <person name="Lanie J.A."/>
            <person name="Ng W.-L."/>
            <person name="Kazmierczak K.M."/>
            <person name="Andrzejewski T.M."/>
            <person name="Davidsen T.M."/>
            <person name="Wayne K.J."/>
            <person name="Tettelin H."/>
            <person name="Glass J.I."/>
            <person name="Rusch D."/>
            <person name="Podicherti R."/>
            <person name="Tsui H.-C.T."/>
            <person name="Winkler M.E."/>
        </authorList>
    </citation>
    <scope>NUCLEOTIDE SEQUENCE</scope>
</reference>
<dbReference type="Gene3D" id="1.10.510.10">
    <property type="entry name" value="Transferase(Phosphotransferase) domain 1"/>
    <property type="match status" value="1"/>
</dbReference>
<name>A0A382STW8_9ZZZZ</name>
<dbReference type="SUPFAM" id="SSF56112">
    <property type="entry name" value="Protein kinase-like (PK-like)"/>
    <property type="match status" value="1"/>
</dbReference>
<feature type="transmembrane region" description="Helical" evidence="6">
    <location>
        <begin position="219"/>
        <end position="240"/>
    </location>
</feature>
<dbReference type="InterPro" id="IPR000719">
    <property type="entry name" value="Prot_kinase_dom"/>
</dbReference>
<feature type="non-terminal residue" evidence="8">
    <location>
        <position position="1"/>
    </location>
</feature>
<keyword evidence="2" id="KW-0547">Nucleotide-binding</keyword>
<evidence type="ECO:0000256" key="4">
    <source>
        <dbReference type="ARBA" id="ARBA00022840"/>
    </source>
</evidence>
<dbReference type="AlphaFoldDB" id="A0A382STW8"/>
<organism evidence="8">
    <name type="scientific">marine metagenome</name>
    <dbReference type="NCBI Taxonomy" id="408172"/>
    <lineage>
        <taxon>unclassified sequences</taxon>
        <taxon>metagenomes</taxon>
        <taxon>ecological metagenomes</taxon>
    </lineage>
</organism>
<dbReference type="SMART" id="SM00220">
    <property type="entry name" value="S_TKc"/>
    <property type="match status" value="1"/>
</dbReference>
<keyword evidence="6" id="KW-1133">Transmembrane helix</keyword>
<evidence type="ECO:0000256" key="1">
    <source>
        <dbReference type="ARBA" id="ARBA00022679"/>
    </source>
</evidence>
<dbReference type="GO" id="GO:0005524">
    <property type="term" value="F:ATP binding"/>
    <property type="evidence" value="ECO:0007669"/>
    <property type="project" value="UniProtKB-KW"/>
</dbReference>
<protein>
    <recommendedName>
        <fullName evidence="7">Protein kinase domain-containing protein</fullName>
    </recommendedName>
</protein>
<evidence type="ECO:0000256" key="5">
    <source>
        <dbReference type="SAM" id="MobiDB-lite"/>
    </source>
</evidence>
<keyword evidence="6" id="KW-0472">Membrane</keyword>
<keyword evidence="1" id="KW-0808">Transferase</keyword>
<evidence type="ECO:0000256" key="2">
    <source>
        <dbReference type="ARBA" id="ARBA00022741"/>
    </source>
</evidence>
<feature type="domain" description="Protein kinase" evidence="7">
    <location>
        <begin position="1"/>
        <end position="273"/>
    </location>
</feature>
<evidence type="ECO:0000256" key="3">
    <source>
        <dbReference type="ARBA" id="ARBA00022777"/>
    </source>
</evidence>
<evidence type="ECO:0000256" key="6">
    <source>
        <dbReference type="SAM" id="Phobius"/>
    </source>
</evidence>
<dbReference type="GO" id="GO:0004674">
    <property type="term" value="F:protein serine/threonine kinase activity"/>
    <property type="evidence" value="ECO:0007669"/>
    <property type="project" value="TreeGrafter"/>
</dbReference>
<evidence type="ECO:0000313" key="8">
    <source>
        <dbReference type="EMBL" id="SVD13223.1"/>
    </source>
</evidence>
<keyword evidence="6" id="KW-0812">Transmembrane</keyword>
<proteinExistence type="predicted"/>
<keyword evidence="4" id="KW-0067">ATP-binding</keyword>
<feature type="region of interest" description="Disordered" evidence="5">
    <location>
        <begin position="246"/>
        <end position="273"/>
    </location>
</feature>
<accession>A0A382STW8</accession>